<evidence type="ECO:0000256" key="2">
    <source>
        <dbReference type="ARBA" id="ARBA00022801"/>
    </source>
</evidence>
<keyword evidence="1 4" id="KW-0028">Amino-acid biosynthesis</keyword>
<dbReference type="GO" id="GO:0043716">
    <property type="term" value="F:2-hydroxy-3-keto-5-methylthiopentenyl-1-phosphate phosphatase activity"/>
    <property type="evidence" value="ECO:0007669"/>
    <property type="project" value="UniProtKB-UniRule"/>
</dbReference>
<protein>
    <recommendedName>
        <fullName evidence="4">2-hydroxy-3-keto-5-methylthiopentenyl-1-phosphate phosphatase</fullName>
        <shortName evidence="4">HK-MTPenyl-1-P phosphatase</shortName>
        <ecNumber evidence="4">3.1.3.87</ecNumber>
    </recommendedName>
</protein>
<name>A0A7I8DF62_9BACL</name>
<dbReference type="InterPro" id="IPR017718">
    <property type="entry name" value="HAD-SF_hydro_IB_MtnX"/>
</dbReference>
<dbReference type="InterPro" id="IPR006384">
    <property type="entry name" value="HAD_hydro_PyrdxlP_Pase-like"/>
</dbReference>
<dbReference type="GO" id="GO:0019509">
    <property type="term" value="P:L-methionine salvage from methylthioadenosine"/>
    <property type="evidence" value="ECO:0007669"/>
    <property type="project" value="UniProtKB-UniRule"/>
</dbReference>
<keyword evidence="2 4" id="KW-0378">Hydrolase</keyword>
<dbReference type="EMBL" id="AP023366">
    <property type="protein sequence ID" value="BCJ86551.1"/>
    <property type="molecule type" value="Genomic_DNA"/>
</dbReference>
<dbReference type="Pfam" id="PF12710">
    <property type="entry name" value="HAD"/>
    <property type="match status" value="1"/>
</dbReference>
<dbReference type="EC" id="3.1.3.87" evidence="4"/>
<dbReference type="KEGG" id="eff:skT53_15360"/>
<organism evidence="5 6">
    <name type="scientific">Effusibacillus dendaii</name>
    <dbReference type="NCBI Taxonomy" id="2743772"/>
    <lineage>
        <taxon>Bacteria</taxon>
        <taxon>Bacillati</taxon>
        <taxon>Bacillota</taxon>
        <taxon>Bacilli</taxon>
        <taxon>Bacillales</taxon>
        <taxon>Alicyclobacillaceae</taxon>
        <taxon>Effusibacillus</taxon>
    </lineage>
</organism>
<dbReference type="InterPro" id="IPR036412">
    <property type="entry name" value="HAD-like_sf"/>
</dbReference>
<dbReference type="InterPro" id="IPR050849">
    <property type="entry name" value="HAD-like_hydrolase_phosphatase"/>
</dbReference>
<dbReference type="NCBIfam" id="NF007103">
    <property type="entry name" value="PRK09552.1"/>
    <property type="match status" value="1"/>
</dbReference>
<reference evidence="5 6" key="1">
    <citation type="submission" date="2020-08" db="EMBL/GenBank/DDBJ databases">
        <title>Complete Genome Sequence of Effusibacillus dendaii Strain skT53, Isolated from Farmland soil.</title>
        <authorList>
            <person name="Konishi T."/>
            <person name="Kawasaki H."/>
        </authorList>
    </citation>
    <scope>NUCLEOTIDE SEQUENCE [LARGE SCALE GENOMIC DNA]</scope>
    <source>
        <strain evidence="6">skT53</strain>
    </source>
</reference>
<sequence length="229" mass="25730">MGDGNQIFSKQMVVFCDFDGTITERDMIISVMERFAPDGWELTKDDILSQRISVQEGVGRLFSMIPSGQRDELVAYAKQTARIREGFGEFVEYCRGNNVELLVTSGGIDFFVEPILAPYQISQIYCNQADFSDETIRILWPHDCDDKCDGGCGMCKPSVMRKYPADRFTRLVIGDSITDLKAARQADFVIARSFLLDRCREEGLTLAPFTDFGDVKACIERLLQLGVSA</sequence>
<evidence type="ECO:0000256" key="1">
    <source>
        <dbReference type="ARBA" id="ARBA00022605"/>
    </source>
</evidence>
<dbReference type="NCBIfam" id="TIGR01488">
    <property type="entry name" value="HAD-SF-IB"/>
    <property type="match status" value="1"/>
</dbReference>
<dbReference type="NCBIfam" id="TIGR01489">
    <property type="entry name" value="DKMTPPase-SF"/>
    <property type="match status" value="1"/>
</dbReference>
<evidence type="ECO:0000256" key="3">
    <source>
        <dbReference type="ARBA" id="ARBA00023167"/>
    </source>
</evidence>
<dbReference type="Gene3D" id="3.90.1470.20">
    <property type="match status" value="1"/>
</dbReference>
<comment type="function">
    <text evidence="4">Dephosphorylates 2-hydroxy-3-keto-5-methylthiopentenyl-1-phosphate (HK-MTPenyl-1-P) yielding 1,2-dihydroxy-3-keto-5-methylthiopentene (DHK-MTPene).</text>
</comment>
<dbReference type="PANTHER" id="PTHR28181">
    <property type="entry name" value="UPF0655 PROTEIN YCR015C"/>
    <property type="match status" value="1"/>
</dbReference>
<keyword evidence="3 4" id="KW-0486">Methionine biosynthesis</keyword>
<evidence type="ECO:0000313" key="6">
    <source>
        <dbReference type="Proteomes" id="UP000593802"/>
    </source>
</evidence>
<dbReference type="SUPFAM" id="SSF56784">
    <property type="entry name" value="HAD-like"/>
    <property type="match status" value="1"/>
</dbReference>
<dbReference type="HAMAP" id="MF_01680">
    <property type="entry name" value="Salvage_MtnX"/>
    <property type="match status" value="1"/>
</dbReference>
<dbReference type="InterPro" id="IPR023214">
    <property type="entry name" value="HAD_sf"/>
</dbReference>
<evidence type="ECO:0000256" key="4">
    <source>
        <dbReference type="HAMAP-Rule" id="MF_01680"/>
    </source>
</evidence>
<comment type="catalytic activity">
    <reaction evidence="4">
        <text>2-hydroxy-5-methylsulfanyl-3-oxopent-1-enyl phosphate + H2O = 1,2-dihydroxy-5-(methylsulfanyl)pent-1-en-3-one + phosphate</text>
        <dbReference type="Rhea" id="RHEA:14481"/>
        <dbReference type="ChEBI" id="CHEBI:15377"/>
        <dbReference type="ChEBI" id="CHEBI:43474"/>
        <dbReference type="ChEBI" id="CHEBI:49252"/>
        <dbReference type="ChEBI" id="CHEBI:59505"/>
        <dbReference type="EC" id="3.1.3.87"/>
    </reaction>
</comment>
<dbReference type="Proteomes" id="UP000593802">
    <property type="component" value="Chromosome"/>
</dbReference>
<dbReference type="PANTHER" id="PTHR28181:SF2">
    <property type="entry name" value="PHOSPHORIC MONOESTER HYDROLASE"/>
    <property type="match status" value="1"/>
</dbReference>
<dbReference type="AlphaFoldDB" id="A0A7I8DF62"/>
<dbReference type="UniPathway" id="UPA00904">
    <property type="reaction ID" value="UER00877"/>
</dbReference>
<evidence type="ECO:0000313" key="5">
    <source>
        <dbReference type="EMBL" id="BCJ86551.1"/>
    </source>
</evidence>
<comment type="pathway">
    <text evidence="4">Amino-acid biosynthesis; L-methionine biosynthesis via salvage pathway; L-methionine from S-methyl-5-thio-alpha-D-ribose 1-phosphate: step 4/6.</text>
</comment>
<comment type="similarity">
    <text evidence="4">Belongs to the HAD-like hydrolase superfamily. MtnX family.</text>
</comment>
<dbReference type="CDD" id="cd07524">
    <property type="entry name" value="HAD_Pase"/>
    <property type="match status" value="1"/>
</dbReference>
<keyword evidence="6" id="KW-1185">Reference proteome</keyword>
<proteinExistence type="inferred from homology"/>
<dbReference type="Gene3D" id="3.40.50.1000">
    <property type="entry name" value="HAD superfamily/HAD-like"/>
    <property type="match status" value="1"/>
</dbReference>
<gene>
    <name evidence="4 5" type="primary">mtnX</name>
    <name evidence="5" type="ORF">skT53_15360</name>
</gene>
<accession>A0A7I8DF62</accession>